<name>A0ABQ4FZ93_9ACTN</name>
<evidence type="ECO:0000256" key="1">
    <source>
        <dbReference type="SAM" id="Coils"/>
    </source>
</evidence>
<feature type="coiled-coil region" evidence="1">
    <location>
        <begin position="5"/>
        <end position="32"/>
    </location>
</feature>
<accession>A0ABQ4FZ93</accession>
<gene>
    <name evidence="2" type="ORF">Mco01_31200</name>
</gene>
<dbReference type="EMBL" id="BOOC01000013">
    <property type="protein sequence ID" value="GIH40120.1"/>
    <property type="molecule type" value="Genomic_DNA"/>
</dbReference>
<evidence type="ECO:0000313" key="3">
    <source>
        <dbReference type="Proteomes" id="UP000603904"/>
    </source>
</evidence>
<reference evidence="2 3" key="1">
    <citation type="submission" date="2021-01" db="EMBL/GenBank/DDBJ databases">
        <title>Whole genome shotgun sequence of Microbispora corallina NBRC 16416.</title>
        <authorList>
            <person name="Komaki H."/>
            <person name="Tamura T."/>
        </authorList>
    </citation>
    <scope>NUCLEOTIDE SEQUENCE [LARGE SCALE GENOMIC DNA]</scope>
    <source>
        <strain evidence="2 3">NBRC 16416</strain>
    </source>
</reference>
<sequence>MEEFTAELRARLREARRELRRARENGDEYDVQVVSGRLDTLERLATEHGIDPAGDEA</sequence>
<organism evidence="2 3">
    <name type="scientific">Microbispora corallina</name>
    <dbReference type="NCBI Taxonomy" id="83302"/>
    <lineage>
        <taxon>Bacteria</taxon>
        <taxon>Bacillati</taxon>
        <taxon>Actinomycetota</taxon>
        <taxon>Actinomycetes</taxon>
        <taxon>Streptosporangiales</taxon>
        <taxon>Streptosporangiaceae</taxon>
        <taxon>Microbispora</taxon>
    </lineage>
</organism>
<proteinExistence type="predicted"/>
<evidence type="ECO:0000313" key="2">
    <source>
        <dbReference type="EMBL" id="GIH40120.1"/>
    </source>
</evidence>
<keyword evidence="1" id="KW-0175">Coiled coil</keyword>
<keyword evidence="3" id="KW-1185">Reference proteome</keyword>
<dbReference type="RefSeq" id="WP_204057598.1">
    <property type="nucleotide sequence ID" value="NZ_BAAAGP010000008.1"/>
</dbReference>
<dbReference type="Proteomes" id="UP000603904">
    <property type="component" value="Unassembled WGS sequence"/>
</dbReference>
<comment type="caution">
    <text evidence="2">The sequence shown here is derived from an EMBL/GenBank/DDBJ whole genome shotgun (WGS) entry which is preliminary data.</text>
</comment>
<protein>
    <submittedName>
        <fullName evidence="2">Uncharacterized protein</fullName>
    </submittedName>
</protein>